<reference evidence="2" key="1">
    <citation type="journal article" date="2014" name="Int. J. Syst. Evol. Microbiol.">
        <title>Complete genome sequence of Corynebacterium casei LMG S-19264T (=DSM 44701T), isolated from a smear-ripened cheese.</title>
        <authorList>
            <consortium name="US DOE Joint Genome Institute (JGI-PGF)"/>
            <person name="Walter F."/>
            <person name="Albersmeier A."/>
            <person name="Kalinowski J."/>
            <person name="Ruckert C."/>
        </authorList>
    </citation>
    <scope>NUCLEOTIDE SEQUENCE</scope>
    <source>
        <strain evidence="2">JCM 4834</strain>
    </source>
</reference>
<name>A0A918QYJ7_9ACTN</name>
<evidence type="ECO:0000313" key="3">
    <source>
        <dbReference type="Proteomes" id="UP000634660"/>
    </source>
</evidence>
<evidence type="ECO:0000313" key="2">
    <source>
        <dbReference type="EMBL" id="GGZ73059.1"/>
    </source>
</evidence>
<feature type="region of interest" description="Disordered" evidence="1">
    <location>
        <begin position="1"/>
        <end position="24"/>
    </location>
</feature>
<gene>
    <name evidence="2" type="ORF">GCM10010371_36320</name>
</gene>
<dbReference type="EMBL" id="BMVX01000012">
    <property type="protein sequence ID" value="GGZ73059.1"/>
    <property type="molecule type" value="Genomic_DNA"/>
</dbReference>
<evidence type="ECO:0000256" key="1">
    <source>
        <dbReference type="SAM" id="MobiDB-lite"/>
    </source>
</evidence>
<comment type="caution">
    <text evidence="2">The sequence shown here is derived from an EMBL/GenBank/DDBJ whole genome shotgun (WGS) entry which is preliminary data.</text>
</comment>
<reference evidence="2" key="2">
    <citation type="submission" date="2020-09" db="EMBL/GenBank/DDBJ databases">
        <authorList>
            <person name="Sun Q."/>
            <person name="Ohkuma M."/>
        </authorList>
    </citation>
    <scope>NUCLEOTIDE SEQUENCE</scope>
    <source>
        <strain evidence="2">JCM 4834</strain>
    </source>
</reference>
<dbReference type="AlphaFoldDB" id="A0A918QYJ7"/>
<proteinExistence type="predicted"/>
<protein>
    <submittedName>
        <fullName evidence="2">Uncharacterized protein</fullName>
    </submittedName>
</protein>
<sequence length="70" mass="7190">MRFSTGAVAAEPAGAGASAATDTEAVAVPASRVTDIATTDMSLRLVACTVFPFTGRFRAGRSGRSVQWGR</sequence>
<organism evidence="2 3">
    <name type="scientific">Streptomyces subrutilus</name>
    <dbReference type="NCBI Taxonomy" id="36818"/>
    <lineage>
        <taxon>Bacteria</taxon>
        <taxon>Bacillati</taxon>
        <taxon>Actinomycetota</taxon>
        <taxon>Actinomycetes</taxon>
        <taxon>Kitasatosporales</taxon>
        <taxon>Streptomycetaceae</taxon>
        <taxon>Streptomyces</taxon>
    </lineage>
</organism>
<accession>A0A918QYJ7</accession>
<dbReference type="Proteomes" id="UP000634660">
    <property type="component" value="Unassembled WGS sequence"/>
</dbReference>